<dbReference type="VEuPathDB" id="VectorBase:HLOH_058287"/>
<dbReference type="EMBL" id="JABSTR010000001">
    <property type="protein sequence ID" value="KAH9360467.1"/>
    <property type="molecule type" value="Genomic_DNA"/>
</dbReference>
<name>A0A9J6FCA1_HAELO</name>
<comment type="caution">
    <text evidence="1">The sequence shown here is derived from an EMBL/GenBank/DDBJ whole genome shotgun (WGS) entry which is preliminary data.</text>
</comment>
<accession>A0A9J6FCA1</accession>
<dbReference type="Proteomes" id="UP000821853">
    <property type="component" value="Chromosome 1"/>
</dbReference>
<sequence length="67" mass="7358">MINHLITVMTSRHPREALKPNSSSTTALSGFLEYLGSWEQHAEKDGGGGVLEPVNCDWPACHDIKHS</sequence>
<proteinExistence type="predicted"/>
<reference evidence="1 2" key="1">
    <citation type="journal article" date="2020" name="Cell">
        <title>Large-Scale Comparative Analyses of Tick Genomes Elucidate Their Genetic Diversity and Vector Capacities.</title>
        <authorList>
            <consortium name="Tick Genome and Microbiome Consortium (TIGMIC)"/>
            <person name="Jia N."/>
            <person name="Wang J."/>
            <person name="Shi W."/>
            <person name="Du L."/>
            <person name="Sun Y."/>
            <person name="Zhan W."/>
            <person name="Jiang J.F."/>
            <person name="Wang Q."/>
            <person name="Zhang B."/>
            <person name="Ji P."/>
            <person name="Bell-Sakyi L."/>
            <person name="Cui X.M."/>
            <person name="Yuan T.T."/>
            <person name="Jiang B.G."/>
            <person name="Yang W.F."/>
            <person name="Lam T.T."/>
            <person name="Chang Q.C."/>
            <person name="Ding S.J."/>
            <person name="Wang X.J."/>
            <person name="Zhu J.G."/>
            <person name="Ruan X.D."/>
            <person name="Zhao L."/>
            <person name="Wei J.T."/>
            <person name="Ye R.Z."/>
            <person name="Que T.C."/>
            <person name="Du C.H."/>
            <person name="Zhou Y.H."/>
            <person name="Cheng J.X."/>
            <person name="Dai P.F."/>
            <person name="Guo W.B."/>
            <person name="Han X.H."/>
            <person name="Huang E.J."/>
            <person name="Li L.F."/>
            <person name="Wei W."/>
            <person name="Gao Y.C."/>
            <person name="Liu J.Z."/>
            <person name="Shao H.Z."/>
            <person name="Wang X."/>
            <person name="Wang C.C."/>
            <person name="Yang T.C."/>
            <person name="Huo Q.B."/>
            <person name="Li W."/>
            <person name="Chen H.Y."/>
            <person name="Chen S.E."/>
            <person name="Zhou L.G."/>
            <person name="Ni X.B."/>
            <person name="Tian J.H."/>
            <person name="Sheng Y."/>
            <person name="Liu T."/>
            <person name="Pan Y.S."/>
            <person name="Xia L.Y."/>
            <person name="Li J."/>
            <person name="Zhao F."/>
            <person name="Cao W.C."/>
        </authorList>
    </citation>
    <scope>NUCLEOTIDE SEQUENCE [LARGE SCALE GENOMIC DNA]</scope>
    <source>
        <strain evidence="1">HaeL-2018</strain>
    </source>
</reference>
<protein>
    <submittedName>
        <fullName evidence="1">Uncharacterized protein</fullName>
    </submittedName>
</protein>
<keyword evidence="2" id="KW-1185">Reference proteome</keyword>
<evidence type="ECO:0000313" key="2">
    <source>
        <dbReference type="Proteomes" id="UP000821853"/>
    </source>
</evidence>
<evidence type="ECO:0000313" key="1">
    <source>
        <dbReference type="EMBL" id="KAH9360467.1"/>
    </source>
</evidence>
<organism evidence="1 2">
    <name type="scientific">Haemaphysalis longicornis</name>
    <name type="common">Bush tick</name>
    <dbReference type="NCBI Taxonomy" id="44386"/>
    <lineage>
        <taxon>Eukaryota</taxon>
        <taxon>Metazoa</taxon>
        <taxon>Ecdysozoa</taxon>
        <taxon>Arthropoda</taxon>
        <taxon>Chelicerata</taxon>
        <taxon>Arachnida</taxon>
        <taxon>Acari</taxon>
        <taxon>Parasitiformes</taxon>
        <taxon>Ixodida</taxon>
        <taxon>Ixodoidea</taxon>
        <taxon>Ixodidae</taxon>
        <taxon>Haemaphysalinae</taxon>
        <taxon>Haemaphysalis</taxon>
    </lineage>
</organism>
<dbReference type="AlphaFoldDB" id="A0A9J6FCA1"/>
<gene>
    <name evidence="1" type="ORF">HPB48_019815</name>
</gene>